<dbReference type="GO" id="GO:0016787">
    <property type="term" value="F:hydrolase activity"/>
    <property type="evidence" value="ECO:0007669"/>
    <property type="project" value="UniProtKB-KW"/>
</dbReference>
<dbReference type="Proteomes" id="UP000219338">
    <property type="component" value="Unassembled WGS sequence"/>
</dbReference>
<accession>A0A284R3U3</accession>
<sequence>MSLCKDCITGVTHEGTPTGKIEQIGGVECYVATPSKEYSNNKVILFLPDAFGITLPNAQLLADDFAKNGFKTVMPDYFNGDAVPIDALEPGRTFDFAGWLPNHSSAHTRPSLDRVIAALKESGVTEFGATGYCFGGRYVFDLAFENVLKVAVISHPSLLKFPDDFEKYATAVKAPLLINSCTFDQMFPKEIHEKTDEVFANFSPGYRREYWDGCTHGFAVRGDLSDPKVKAGKEGAFKAAAQWLLSHL</sequence>
<dbReference type="Gene3D" id="3.40.50.1820">
    <property type="entry name" value="alpha/beta hydrolase"/>
    <property type="match status" value="1"/>
</dbReference>
<dbReference type="OrthoDB" id="17560at2759"/>
<dbReference type="InterPro" id="IPR029058">
    <property type="entry name" value="AB_hydrolase_fold"/>
</dbReference>
<dbReference type="Pfam" id="PF01738">
    <property type="entry name" value="DLH"/>
    <property type="match status" value="1"/>
</dbReference>
<dbReference type="STRING" id="47428.A0A284R3U3"/>
<organism evidence="2 3">
    <name type="scientific">Armillaria ostoyae</name>
    <name type="common">Armillaria root rot fungus</name>
    <dbReference type="NCBI Taxonomy" id="47428"/>
    <lineage>
        <taxon>Eukaryota</taxon>
        <taxon>Fungi</taxon>
        <taxon>Dikarya</taxon>
        <taxon>Basidiomycota</taxon>
        <taxon>Agaricomycotina</taxon>
        <taxon>Agaricomycetes</taxon>
        <taxon>Agaricomycetidae</taxon>
        <taxon>Agaricales</taxon>
        <taxon>Marasmiineae</taxon>
        <taxon>Physalacriaceae</taxon>
        <taxon>Armillaria</taxon>
    </lineage>
</organism>
<evidence type="ECO:0000313" key="3">
    <source>
        <dbReference type="Proteomes" id="UP000219338"/>
    </source>
</evidence>
<dbReference type="EMBL" id="FUEG01000004">
    <property type="protein sequence ID" value="SJL03390.1"/>
    <property type="molecule type" value="Genomic_DNA"/>
</dbReference>
<protein>
    <submittedName>
        <fullName evidence="2">Related to hydrolase related to dienelactone hydrolase</fullName>
    </submittedName>
</protein>
<dbReference type="AlphaFoldDB" id="A0A284R3U3"/>
<dbReference type="PANTHER" id="PTHR17630:SF44">
    <property type="entry name" value="PROTEIN AIM2"/>
    <property type="match status" value="1"/>
</dbReference>
<proteinExistence type="predicted"/>
<keyword evidence="3" id="KW-1185">Reference proteome</keyword>
<keyword evidence="2" id="KW-0378">Hydrolase</keyword>
<dbReference type="InterPro" id="IPR002925">
    <property type="entry name" value="Dienelactn_hydro"/>
</dbReference>
<feature type="domain" description="Dienelactone hydrolase" evidence="1">
    <location>
        <begin position="28"/>
        <end position="245"/>
    </location>
</feature>
<dbReference type="OMA" id="SLCKHCI"/>
<evidence type="ECO:0000259" key="1">
    <source>
        <dbReference type="Pfam" id="PF01738"/>
    </source>
</evidence>
<evidence type="ECO:0000313" key="2">
    <source>
        <dbReference type="EMBL" id="SJL03390.1"/>
    </source>
</evidence>
<gene>
    <name evidence="2" type="ORF">ARMOST_06744</name>
</gene>
<name>A0A284R3U3_ARMOS</name>
<dbReference type="ESTHER" id="9agar-a0a284r3u3">
    <property type="family name" value="Dienelactone_hydrolase"/>
</dbReference>
<reference evidence="3" key="1">
    <citation type="journal article" date="2017" name="Nat. Ecol. Evol.">
        <title>Genome expansion and lineage-specific genetic innovations in the forest pathogenic fungi Armillaria.</title>
        <authorList>
            <person name="Sipos G."/>
            <person name="Prasanna A.N."/>
            <person name="Walter M.C."/>
            <person name="O'Connor E."/>
            <person name="Balint B."/>
            <person name="Krizsan K."/>
            <person name="Kiss B."/>
            <person name="Hess J."/>
            <person name="Varga T."/>
            <person name="Slot J."/>
            <person name="Riley R."/>
            <person name="Boka B."/>
            <person name="Rigling D."/>
            <person name="Barry K."/>
            <person name="Lee J."/>
            <person name="Mihaltcheva S."/>
            <person name="LaButti K."/>
            <person name="Lipzen A."/>
            <person name="Waldron R."/>
            <person name="Moloney N.M."/>
            <person name="Sperisen C."/>
            <person name="Kredics L."/>
            <person name="Vagvoelgyi C."/>
            <person name="Patrignani A."/>
            <person name="Fitzpatrick D."/>
            <person name="Nagy I."/>
            <person name="Doyle S."/>
            <person name="Anderson J.B."/>
            <person name="Grigoriev I.V."/>
            <person name="Gueldener U."/>
            <person name="Muensterkoetter M."/>
            <person name="Nagy L.G."/>
        </authorList>
    </citation>
    <scope>NUCLEOTIDE SEQUENCE [LARGE SCALE GENOMIC DNA]</scope>
    <source>
        <strain evidence="3">C18/9</strain>
    </source>
</reference>
<dbReference type="PANTHER" id="PTHR17630">
    <property type="entry name" value="DIENELACTONE HYDROLASE"/>
    <property type="match status" value="1"/>
</dbReference>
<dbReference type="SUPFAM" id="SSF53474">
    <property type="entry name" value="alpha/beta-Hydrolases"/>
    <property type="match status" value="1"/>
</dbReference>